<proteinExistence type="predicted"/>
<gene>
    <name evidence="1" type="ORF">MRATA1EN22A_LOCUS16320</name>
</gene>
<evidence type="ECO:0000313" key="1">
    <source>
        <dbReference type="EMBL" id="CAN0354250.1"/>
    </source>
</evidence>
<dbReference type="EMBL" id="OX596111">
    <property type="protein sequence ID" value="CAN0354250.1"/>
    <property type="molecule type" value="Genomic_DNA"/>
</dbReference>
<reference evidence="1" key="2">
    <citation type="submission" date="2025-03" db="EMBL/GenBank/DDBJ databases">
        <authorList>
            <consortium name="ELIXIR-Norway"/>
            <consortium name="Elixir Norway"/>
        </authorList>
    </citation>
    <scope>NUCLEOTIDE SEQUENCE</scope>
</reference>
<accession>A0AC59ZB31</accession>
<protein>
    <submittedName>
        <fullName evidence="1">Uncharacterized protein</fullName>
    </submittedName>
</protein>
<organism evidence="1 2">
    <name type="scientific">Rangifer tarandus platyrhynchus</name>
    <name type="common">Svalbard reindeer</name>
    <dbReference type="NCBI Taxonomy" id="3082113"/>
    <lineage>
        <taxon>Eukaryota</taxon>
        <taxon>Metazoa</taxon>
        <taxon>Chordata</taxon>
        <taxon>Craniata</taxon>
        <taxon>Vertebrata</taxon>
        <taxon>Euteleostomi</taxon>
        <taxon>Mammalia</taxon>
        <taxon>Eutheria</taxon>
        <taxon>Laurasiatheria</taxon>
        <taxon>Artiodactyla</taxon>
        <taxon>Ruminantia</taxon>
        <taxon>Pecora</taxon>
        <taxon>Cervidae</taxon>
        <taxon>Odocoileinae</taxon>
        <taxon>Rangifer</taxon>
    </lineage>
</organism>
<evidence type="ECO:0000313" key="2">
    <source>
        <dbReference type="Proteomes" id="UP001162501"/>
    </source>
</evidence>
<sequence length="158" mass="16711">MISGLILSDRGQSDSSVLGGQRPPNNGATRSSVPQQRKHSGFNRLRKPPAHPQGSEPAPGKVALGAQHTRGTGDPRTRIPPSPPRRECATGRAGPRLLKGGLAATRNSRPYLFLAEKPVWRSCTIISLPRGPGIREQGSGGRGDQGRCVERDGGDRGA</sequence>
<dbReference type="Proteomes" id="UP001162501">
    <property type="component" value="Chromosome 27"/>
</dbReference>
<name>A0AC59ZB31_RANTA</name>
<reference evidence="1" key="1">
    <citation type="submission" date="2023-05" db="EMBL/GenBank/DDBJ databases">
        <authorList>
            <consortium name="ELIXIR-Norway"/>
        </authorList>
    </citation>
    <scope>NUCLEOTIDE SEQUENCE</scope>
</reference>